<feature type="transmembrane region" description="Helical" evidence="2">
    <location>
        <begin position="20"/>
        <end position="41"/>
    </location>
</feature>
<evidence type="ECO:0000256" key="2">
    <source>
        <dbReference type="SAM" id="Phobius"/>
    </source>
</evidence>
<evidence type="ECO:0000259" key="3">
    <source>
        <dbReference type="Pfam" id="PF25989"/>
    </source>
</evidence>
<dbReference type="SUPFAM" id="SSF111369">
    <property type="entry name" value="HlyD-like secretion proteins"/>
    <property type="match status" value="1"/>
</dbReference>
<dbReference type="Pfam" id="PF25989">
    <property type="entry name" value="YknX_C"/>
    <property type="match status" value="1"/>
</dbReference>
<keyword evidence="5" id="KW-1185">Reference proteome</keyword>
<evidence type="ECO:0000256" key="1">
    <source>
        <dbReference type="SAM" id="MobiDB-lite"/>
    </source>
</evidence>
<dbReference type="STRING" id="215200.SAMN05216454_10828"/>
<gene>
    <name evidence="4" type="ORF">SAMN05216454_10828</name>
</gene>
<feature type="compositionally biased region" description="Basic and acidic residues" evidence="1">
    <location>
        <begin position="348"/>
        <end position="374"/>
    </location>
</feature>
<dbReference type="Proteomes" id="UP000199512">
    <property type="component" value="Unassembled WGS sequence"/>
</dbReference>
<dbReference type="GO" id="GO:1990281">
    <property type="term" value="C:efflux pump complex"/>
    <property type="evidence" value="ECO:0007669"/>
    <property type="project" value="TreeGrafter"/>
</dbReference>
<protein>
    <submittedName>
        <fullName evidence="4">HlyD family secretion protein</fullName>
    </submittedName>
</protein>
<keyword evidence="2" id="KW-1133">Transmembrane helix</keyword>
<dbReference type="Gene3D" id="2.40.420.20">
    <property type="match status" value="1"/>
</dbReference>
<proteinExistence type="predicted"/>
<dbReference type="InterPro" id="IPR058637">
    <property type="entry name" value="YknX-like_C"/>
</dbReference>
<evidence type="ECO:0000313" key="4">
    <source>
        <dbReference type="EMBL" id="SEN68066.1"/>
    </source>
</evidence>
<keyword evidence="2" id="KW-0472">Membrane</keyword>
<dbReference type="PANTHER" id="PTHR30469">
    <property type="entry name" value="MULTIDRUG RESISTANCE PROTEIN MDTA"/>
    <property type="match status" value="1"/>
</dbReference>
<reference evidence="4 5" key="1">
    <citation type="submission" date="2016-10" db="EMBL/GenBank/DDBJ databases">
        <authorList>
            <person name="de Groot N.N."/>
        </authorList>
    </citation>
    <scope>NUCLEOTIDE SEQUENCE [LARGE SCALE GENOMIC DNA]</scope>
    <source>
        <strain evidence="4 5">Calf135</strain>
    </source>
</reference>
<sequence length="374" mass="40576">MSFKEKINNGLSKIKSDKKIQIYLGIAIVAVIVIVASGIVISNKQHEEEQNAIHTYTIPENEKIFINGLIVPKQSKDIMGPANGVTPDIRVSNGQSVKKDDVLYIVKDEAAIEEIASIKTQLKNLISEKKGLKSDDPAITAINGQIATLNTSLSAANAKAYTKVKAPFDGKVYLNNNQNQTSDSNILMTVQTTDYVMNGQISEQDLSKIKNDMTADITILSTGDTVKGRVSYISDRPIASSAPQASAAGGDANSSESISFYNIVFSLDTQEGIVDGYHAQSVIEVNTDKHKVPSEAIINDGNEVYVFVETEGYLKKVNVEILSESGQYAIVTGDLKQDDVIVKNPTKKMKDGDPIPQQGDKDKSKDSSKEKSDN</sequence>
<dbReference type="RefSeq" id="WP_091975640.1">
    <property type="nucleotide sequence ID" value="NZ_FODF01000008.1"/>
</dbReference>
<dbReference type="EMBL" id="FODF01000008">
    <property type="protein sequence ID" value="SEN68066.1"/>
    <property type="molecule type" value="Genomic_DNA"/>
</dbReference>
<keyword evidence="2" id="KW-0812">Transmembrane</keyword>
<dbReference type="GO" id="GO:0015562">
    <property type="term" value="F:efflux transmembrane transporter activity"/>
    <property type="evidence" value="ECO:0007669"/>
    <property type="project" value="TreeGrafter"/>
</dbReference>
<dbReference type="Gene3D" id="2.40.30.170">
    <property type="match status" value="1"/>
</dbReference>
<accession>A0A1H8IIP1</accession>
<evidence type="ECO:0000313" key="5">
    <source>
        <dbReference type="Proteomes" id="UP000199512"/>
    </source>
</evidence>
<feature type="domain" description="YknX-like C-terminal permuted SH3-like" evidence="3">
    <location>
        <begin position="290"/>
        <end position="355"/>
    </location>
</feature>
<dbReference type="OrthoDB" id="2155027at2"/>
<dbReference type="AlphaFoldDB" id="A0A1H8IIP1"/>
<name>A0A1H8IIP1_9FIRM</name>
<feature type="region of interest" description="Disordered" evidence="1">
    <location>
        <begin position="342"/>
        <end position="374"/>
    </location>
</feature>
<organism evidence="4 5">
    <name type="scientific">Peptostreptococcus russellii</name>
    <dbReference type="NCBI Taxonomy" id="215200"/>
    <lineage>
        <taxon>Bacteria</taxon>
        <taxon>Bacillati</taxon>
        <taxon>Bacillota</taxon>
        <taxon>Clostridia</taxon>
        <taxon>Peptostreptococcales</taxon>
        <taxon>Peptostreptococcaceae</taxon>
        <taxon>Peptostreptococcus</taxon>
    </lineage>
</organism>